<dbReference type="Pfam" id="PF03799">
    <property type="entry name" value="FtsQ_DivIB_C"/>
    <property type="match status" value="1"/>
</dbReference>
<dbReference type="Gene3D" id="3.40.50.11690">
    <property type="entry name" value="Cell division protein FtsQ/DivIB"/>
    <property type="match status" value="1"/>
</dbReference>
<evidence type="ECO:0000256" key="5">
    <source>
        <dbReference type="ARBA" id="ARBA00022692"/>
    </source>
</evidence>
<keyword evidence="3" id="KW-0997">Cell inner membrane</keyword>
<proteinExistence type="inferred from homology"/>
<comment type="caution">
    <text evidence="12">The sequence shown here is derived from an EMBL/GenBank/DDBJ whole genome shotgun (WGS) entry which is preliminary data.</text>
</comment>
<dbReference type="InterPro" id="IPR005548">
    <property type="entry name" value="Cell_div_FtsQ/DivIB_C"/>
</dbReference>
<keyword evidence="6 9" id="KW-1133">Transmembrane helix</keyword>
<dbReference type="InterPro" id="IPR026579">
    <property type="entry name" value="FtsQ"/>
</dbReference>
<feature type="compositionally biased region" description="Basic and acidic residues" evidence="10">
    <location>
        <begin position="1"/>
        <end position="33"/>
    </location>
</feature>
<evidence type="ECO:0000256" key="4">
    <source>
        <dbReference type="ARBA" id="ARBA00022618"/>
    </source>
</evidence>
<keyword evidence="5 9" id="KW-0812">Transmembrane</keyword>
<dbReference type="InterPro" id="IPR013685">
    <property type="entry name" value="POTRA_FtsQ_type"/>
</dbReference>
<comment type="subcellular location">
    <subcellularLocation>
        <location evidence="9">Cell membrane</location>
        <topology evidence="9">Single-pass type II membrane protein</topology>
    </subcellularLocation>
    <subcellularLocation>
        <location evidence="1">Membrane</location>
    </subcellularLocation>
    <text evidence="9">Localizes to the division septum.</text>
</comment>
<evidence type="ECO:0000313" key="13">
    <source>
        <dbReference type="Proteomes" id="UP001634747"/>
    </source>
</evidence>
<dbReference type="RefSeq" id="WP_263415043.1">
    <property type="nucleotide sequence ID" value="NZ_BAABBH010000001.1"/>
</dbReference>
<feature type="domain" description="POTRA" evidence="11">
    <location>
        <begin position="104"/>
        <end position="172"/>
    </location>
</feature>
<evidence type="ECO:0000256" key="1">
    <source>
        <dbReference type="ARBA" id="ARBA00004370"/>
    </source>
</evidence>
<dbReference type="PANTHER" id="PTHR35851">
    <property type="entry name" value="CELL DIVISION PROTEIN FTSQ"/>
    <property type="match status" value="1"/>
</dbReference>
<feature type="region of interest" description="Disordered" evidence="10">
    <location>
        <begin position="317"/>
        <end position="337"/>
    </location>
</feature>
<evidence type="ECO:0000256" key="3">
    <source>
        <dbReference type="ARBA" id="ARBA00022519"/>
    </source>
</evidence>
<feature type="region of interest" description="Disordered" evidence="10">
    <location>
        <begin position="351"/>
        <end position="371"/>
    </location>
</feature>
<comment type="similarity">
    <text evidence="9">Belongs to the FtsQ/DivIB family. FtsQ subfamily.</text>
</comment>
<evidence type="ECO:0000256" key="6">
    <source>
        <dbReference type="ARBA" id="ARBA00022989"/>
    </source>
</evidence>
<keyword evidence="13" id="KW-1185">Reference proteome</keyword>
<dbReference type="PANTHER" id="PTHR35851:SF1">
    <property type="entry name" value="CELL DIVISION PROTEIN FTSQ"/>
    <property type="match status" value="1"/>
</dbReference>
<keyword evidence="2 9" id="KW-1003">Cell membrane</keyword>
<evidence type="ECO:0000256" key="10">
    <source>
        <dbReference type="SAM" id="MobiDB-lite"/>
    </source>
</evidence>
<evidence type="ECO:0000256" key="2">
    <source>
        <dbReference type="ARBA" id="ARBA00022475"/>
    </source>
</evidence>
<keyword evidence="4 9" id="KW-0132">Cell division</keyword>
<sequence>MPEDTSREKPRARRSADVRRAAADTLPARRERPGVPGDPYADDDTREYLRSRTRGKRIRRGLIPQSKYGRIAAGVGLAAFLASVAGAAYFVSRFVHRDPQFTIASSSAIELQGNQHLSRSQLLSVFGEDVDRNIFDVPLAERKEELEQIPWVEHATVMRLLPNHLRISVVERTPIAFVRQGGTIGMADASGVLLDIPPDAPGNPNYSFPVVTGLKPDDTPESRSQRMHLYAAFLKDLDSGGKKISAELSEVDLSDPEDVKALLPSNNSETMVHFGTEQFLARYNRFQEHITEWRQQYPRLSSVDMRYERQVVLQMPPRDSTVPTPDGKTPADTAPAAKSGAIPTVVARAAAPVREKPSQVATVSLPKPPHAEPRAAAVHETRPAVAHVEPHARPVAQAKHPDTKRADVAKRVEAIKAWMAQRQAARDAARAHAAQ</sequence>
<dbReference type="PROSITE" id="PS51779">
    <property type="entry name" value="POTRA"/>
    <property type="match status" value="1"/>
</dbReference>
<feature type="region of interest" description="Disordered" evidence="10">
    <location>
        <begin position="1"/>
        <end position="44"/>
    </location>
</feature>
<feature type="transmembrane region" description="Helical" evidence="9">
    <location>
        <begin position="68"/>
        <end position="91"/>
    </location>
</feature>
<name>A0ABW9KLX4_9BACT</name>
<evidence type="ECO:0000259" key="11">
    <source>
        <dbReference type="PROSITE" id="PS51779"/>
    </source>
</evidence>
<dbReference type="Proteomes" id="UP001634747">
    <property type="component" value="Unassembled WGS sequence"/>
</dbReference>
<protein>
    <recommendedName>
        <fullName evidence="9">Cell division protein FtsQ</fullName>
    </recommendedName>
</protein>
<dbReference type="InterPro" id="IPR045335">
    <property type="entry name" value="FtsQ_C_sf"/>
</dbReference>
<gene>
    <name evidence="9" type="primary">ftsQ</name>
    <name evidence="12" type="ORF">ACK2TP_12380</name>
</gene>
<keyword evidence="7 9" id="KW-0472">Membrane</keyword>
<evidence type="ECO:0000256" key="9">
    <source>
        <dbReference type="HAMAP-Rule" id="MF_00911"/>
    </source>
</evidence>
<evidence type="ECO:0000256" key="8">
    <source>
        <dbReference type="ARBA" id="ARBA00023306"/>
    </source>
</evidence>
<dbReference type="InterPro" id="IPR034746">
    <property type="entry name" value="POTRA"/>
</dbReference>
<dbReference type="Gene3D" id="3.10.20.310">
    <property type="entry name" value="membrane protein fhac"/>
    <property type="match status" value="1"/>
</dbReference>
<dbReference type="Pfam" id="PF08478">
    <property type="entry name" value="POTRA_1"/>
    <property type="match status" value="1"/>
</dbReference>
<comment type="function">
    <text evidence="9">Essential cell division protein.</text>
</comment>
<dbReference type="HAMAP" id="MF_00911">
    <property type="entry name" value="FtsQ_subfam"/>
    <property type="match status" value="1"/>
</dbReference>
<evidence type="ECO:0000256" key="7">
    <source>
        <dbReference type="ARBA" id="ARBA00023136"/>
    </source>
</evidence>
<evidence type="ECO:0000313" key="12">
    <source>
        <dbReference type="EMBL" id="MFN2976562.1"/>
    </source>
</evidence>
<reference evidence="12 13" key="1">
    <citation type="submission" date="2024-12" db="EMBL/GenBank/DDBJ databases">
        <authorList>
            <person name="Lee Y."/>
        </authorList>
    </citation>
    <scope>NUCLEOTIDE SEQUENCE [LARGE SCALE GENOMIC DNA]</scope>
    <source>
        <strain evidence="12 13">03SUJ4</strain>
    </source>
</reference>
<accession>A0ABW9KLX4</accession>
<dbReference type="EMBL" id="JBJYXY010000001">
    <property type="protein sequence ID" value="MFN2976562.1"/>
    <property type="molecule type" value="Genomic_DNA"/>
</dbReference>
<keyword evidence="8 9" id="KW-0131">Cell cycle</keyword>
<organism evidence="12 13">
    <name type="scientific">Terriglobus aquaticus</name>
    <dbReference type="NCBI Taxonomy" id="940139"/>
    <lineage>
        <taxon>Bacteria</taxon>
        <taxon>Pseudomonadati</taxon>
        <taxon>Acidobacteriota</taxon>
        <taxon>Terriglobia</taxon>
        <taxon>Terriglobales</taxon>
        <taxon>Acidobacteriaceae</taxon>
        <taxon>Terriglobus</taxon>
    </lineage>
</organism>
<dbReference type="GO" id="GO:0051301">
    <property type="term" value="P:cell division"/>
    <property type="evidence" value="ECO:0007669"/>
    <property type="project" value="UniProtKB-KW"/>
</dbReference>